<name>A0A4Q8LR37_9GAMM</name>
<feature type="transmembrane region" description="Helical" evidence="1">
    <location>
        <begin position="393"/>
        <end position="412"/>
    </location>
</feature>
<keyword evidence="1" id="KW-0812">Transmembrane</keyword>
<comment type="caution">
    <text evidence="2">The sequence shown here is derived from an EMBL/GenBank/DDBJ whole genome shotgun (WGS) entry which is preliminary data.</text>
</comment>
<evidence type="ECO:0000313" key="3">
    <source>
        <dbReference type="Proteomes" id="UP000291286"/>
    </source>
</evidence>
<dbReference type="EMBL" id="SHMB01000001">
    <property type="protein sequence ID" value="TAA33050.1"/>
    <property type="molecule type" value="Genomic_DNA"/>
</dbReference>
<dbReference type="PANTHER" id="PTHR34219">
    <property type="entry name" value="IRON-REGULATED INNER MEMBRANE PROTEIN-RELATED"/>
    <property type="match status" value="1"/>
</dbReference>
<dbReference type="RefSeq" id="WP_130515176.1">
    <property type="nucleotide sequence ID" value="NZ_SHMA01000001.1"/>
</dbReference>
<feature type="transmembrane region" description="Helical" evidence="1">
    <location>
        <begin position="191"/>
        <end position="222"/>
    </location>
</feature>
<feature type="transmembrane region" description="Helical" evidence="1">
    <location>
        <begin position="350"/>
        <end position="372"/>
    </location>
</feature>
<accession>A0A4Q8LR37</accession>
<feature type="transmembrane region" description="Helical" evidence="1">
    <location>
        <begin position="428"/>
        <end position="446"/>
    </location>
</feature>
<evidence type="ECO:0000313" key="2">
    <source>
        <dbReference type="EMBL" id="TAA33050.1"/>
    </source>
</evidence>
<dbReference type="PANTHER" id="PTHR34219:SF4">
    <property type="entry name" value="PEPSY DOMAIN-CONTAINING PROTEIN"/>
    <property type="match status" value="1"/>
</dbReference>
<dbReference type="Pfam" id="PF03929">
    <property type="entry name" value="PepSY_TM"/>
    <property type="match status" value="1"/>
</dbReference>
<sequence>MKQGFRQSMAWLHTWTGLLVSWLLLLIFMGGTASYYREEISRWMRPELARTVVSPEQAATSALAYLQREAPNADYWNVTLPDARNPALDMYWMNPAAEGAGNDRAARRARFGQATVDAATGEASAVRDTRGGEFFYRLHFDLYAIPVLWARYIVGFCAMFMLVAIITGVITHKKIFKDFFTFRPRKGQRSWLDFHNVSAVMALPYHLVITYTGIVTLMAMYLPIGIKVAYPEGEQAFYTESFSDLPAVGPAAGKPGERKPVAELLADARLALGGAPVASFRIDHPGDAAQTFSAYQRTSQRLSYEAPSVRLDAASGRVLARSASAGGASETRGVLYGLHIARFADAGLRLLLFCSGLLGCLMVASGAVLWGIKERTKHAKSGRVGFGLRLVDALNIGAVGGLPIAFASYFWANRLLPLQLEARPDMEARVFFIAWALALLAGFVWPRRQTWAWLLYVGAALFALIPLLNAATTHIHLGVTLREGDWALAGVDLVTCLLGLALAVCGWRMQHWTPPVSAADKRRRQAQATQAPAAEGGAA</sequence>
<gene>
    <name evidence="2" type="ORF">EA661_01880</name>
</gene>
<keyword evidence="1" id="KW-0472">Membrane</keyword>
<keyword evidence="1" id="KW-1133">Transmembrane helix</keyword>
<feature type="transmembrane region" description="Helical" evidence="1">
    <location>
        <begin position="12"/>
        <end position="36"/>
    </location>
</feature>
<protein>
    <submittedName>
        <fullName evidence="2">PepSY domain-containing protein</fullName>
    </submittedName>
</protein>
<dbReference type="AlphaFoldDB" id="A0A4Q8LR37"/>
<feature type="transmembrane region" description="Helical" evidence="1">
    <location>
        <begin position="487"/>
        <end position="507"/>
    </location>
</feature>
<feature type="transmembrane region" description="Helical" evidence="1">
    <location>
        <begin position="149"/>
        <end position="170"/>
    </location>
</feature>
<dbReference type="Proteomes" id="UP000291286">
    <property type="component" value="Unassembled WGS sequence"/>
</dbReference>
<feature type="transmembrane region" description="Helical" evidence="1">
    <location>
        <begin position="453"/>
        <end position="475"/>
    </location>
</feature>
<dbReference type="InterPro" id="IPR005625">
    <property type="entry name" value="PepSY-ass_TM"/>
</dbReference>
<proteinExistence type="predicted"/>
<reference evidence="2 3" key="1">
    <citation type="submission" date="2019-02" db="EMBL/GenBank/DDBJ databases">
        <title>WGS of Pseudoxanthomonas species novum from clinical isolates.</title>
        <authorList>
            <person name="Bernier A.-M."/>
            <person name="Bernard K."/>
            <person name="Vachon A."/>
        </authorList>
    </citation>
    <scope>NUCLEOTIDE SEQUENCE [LARGE SCALE GENOMIC DNA]</scope>
    <source>
        <strain evidence="2 3">NML171202</strain>
    </source>
</reference>
<organism evidence="2 3">
    <name type="scientific">Pseudoxanthomonas winnipegensis</name>
    <dbReference type="NCBI Taxonomy" id="2480810"/>
    <lineage>
        <taxon>Bacteria</taxon>
        <taxon>Pseudomonadati</taxon>
        <taxon>Pseudomonadota</taxon>
        <taxon>Gammaproteobacteria</taxon>
        <taxon>Lysobacterales</taxon>
        <taxon>Lysobacteraceae</taxon>
        <taxon>Pseudoxanthomonas</taxon>
    </lineage>
</organism>
<evidence type="ECO:0000256" key="1">
    <source>
        <dbReference type="SAM" id="Phobius"/>
    </source>
</evidence>